<accession>A0ACB9TJA9</accession>
<dbReference type="EMBL" id="CM043016">
    <property type="protein sequence ID" value="KAI4466848.1"/>
    <property type="molecule type" value="Genomic_DNA"/>
</dbReference>
<organism evidence="1 2">
    <name type="scientific">Holotrichia oblita</name>
    <name type="common">Chafer beetle</name>
    <dbReference type="NCBI Taxonomy" id="644536"/>
    <lineage>
        <taxon>Eukaryota</taxon>
        <taxon>Metazoa</taxon>
        <taxon>Ecdysozoa</taxon>
        <taxon>Arthropoda</taxon>
        <taxon>Hexapoda</taxon>
        <taxon>Insecta</taxon>
        <taxon>Pterygota</taxon>
        <taxon>Neoptera</taxon>
        <taxon>Endopterygota</taxon>
        <taxon>Coleoptera</taxon>
        <taxon>Polyphaga</taxon>
        <taxon>Scarabaeiformia</taxon>
        <taxon>Scarabaeidae</taxon>
        <taxon>Melolonthinae</taxon>
        <taxon>Holotrichia</taxon>
    </lineage>
</organism>
<proteinExistence type="predicted"/>
<dbReference type="Proteomes" id="UP001056778">
    <property type="component" value="Chromosome 2"/>
</dbReference>
<sequence length="81" mass="9395">MDAAAFNKLLQLITPKIAQQNTVLRQCISAEDRRTLETLVQQGGNRTARTPQEIRLEFQEYFNSSGAVPWQQQCYKLYYVI</sequence>
<reference evidence="1" key="1">
    <citation type="submission" date="2022-04" db="EMBL/GenBank/DDBJ databases">
        <title>Chromosome-scale genome assembly of Holotrichia oblita Faldermann.</title>
        <authorList>
            <person name="Rongchong L."/>
        </authorList>
    </citation>
    <scope>NUCLEOTIDE SEQUENCE</scope>
    <source>
        <strain evidence="1">81SQS9</strain>
    </source>
</reference>
<name>A0ACB9TJA9_HOLOL</name>
<gene>
    <name evidence="1" type="ORF">MML48_2g00006940</name>
</gene>
<evidence type="ECO:0000313" key="1">
    <source>
        <dbReference type="EMBL" id="KAI4466848.1"/>
    </source>
</evidence>
<protein>
    <submittedName>
        <fullName evidence="1">Uncharacterized protein</fullName>
    </submittedName>
</protein>
<comment type="caution">
    <text evidence="1">The sequence shown here is derived from an EMBL/GenBank/DDBJ whole genome shotgun (WGS) entry which is preliminary data.</text>
</comment>
<keyword evidence="2" id="KW-1185">Reference proteome</keyword>
<evidence type="ECO:0000313" key="2">
    <source>
        <dbReference type="Proteomes" id="UP001056778"/>
    </source>
</evidence>